<protein>
    <recommendedName>
        <fullName evidence="1">Defective in cullin neddylation protein</fullName>
    </recommendedName>
</protein>
<dbReference type="PANTHER" id="PTHR12281:SF31">
    <property type="entry name" value="DCN1-LIKE PROTEIN 3"/>
    <property type="match status" value="1"/>
</dbReference>
<accession>A0A7R9XQ94</accession>
<evidence type="ECO:0000313" key="3">
    <source>
        <dbReference type="EMBL" id="CAD8219776.1"/>
    </source>
</evidence>
<dbReference type="PROSITE" id="PS51229">
    <property type="entry name" value="DCUN1"/>
    <property type="match status" value="1"/>
</dbReference>
<name>A0A7R9XQ94_9CHLO</name>
<dbReference type="GO" id="GO:0045116">
    <property type="term" value="P:protein neddylation"/>
    <property type="evidence" value="ECO:0007669"/>
    <property type="project" value="TreeGrafter"/>
</dbReference>
<dbReference type="EMBL" id="HBDX01000546">
    <property type="protein sequence ID" value="CAD8219776.1"/>
    <property type="molecule type" value="Transcribed_RNA"/>
</dbReference>
<sequence>MASARSDYRAYATMLARAPRASTSPRDSRRRDAARWVSDGTDFAMRAPTIDERVARCVECVETGDDDAEARYEFCYAVMRERGARHCSREAATACWRETFARERDATTRDAMDDGEGGARANANDVVDAFVSYVRDRRDVTVITADAWSQAYQFVRRARALGGDLRWYDENEAWPSLFDEFVECAREAMRSAAMRAETTASGRGDDARRVDAFSSTAFASATESRKRRVEHVAEARANVVGLTREFERELAVGGRAPKRVCSDMDLGPE</sequence>
<comment type="function">
    <text evidence="1">Neddylation of cullins play an essential role in the regulation of SCF-type complexes activity.</text>
</comment>
<dbReference type="Gene3D" id="1.10.238.200">
    <property type="entry name" value="Cullin, PONY binding domain"/>
    <property type="match status" value="1"/>
</dbReference>
<dbReference type="PANTHER" id="PTHR12281">
    <property type="entry name" value="RP42 RELATED"/>
    <property type="match status" value="1"/>
</dbReference>
<dbReference type="InterPro" id="IPR005176">
    <property type="entry name" value="PONY_dom"/>
</dbReference>
<dbReference type="InterPro" id="IPR014764">
    <property type="entry name" value="DCN-prot"/>
</dbReference>
<dbReference type="AlphaFoldDB" id="A0A7R9XQ94"/>
<dbReference type="GO" id="GO:0097602">
    <property type="term" value="F:cullin family protein binding"/>
    <property type="evidence" value="ECO:0007669"/>
    <property type="project" value="TreeGrafter"/>
</dbReference>
<feature type="domain" description="DCUN1" evidence="2">
    <location>
        <begin position="1"/>
        <end position="186"/>
    </location>
</feature>
<evidence type="ECO:0000259" key="2">
    <source>
        <dbReference type="PROSITE" id="PS51229"/>
    </source>
</evidence>
<dbReference type="Pfam" id="PF03556">
    <property type="entry name" value="Cullin_binding"/>
    <property type="match status" value="1"/>
</dbReference>
<dbReference type="GO" id="GO:0032182">
    <property type="term" value="F:ubiquitin-like protein binding"/>
    <property type="evidence" value="ECO:0007669"/>
    <property type="project" value="TreeGrafter"/>
</dbReference>
<dbReference type="GO" id="GO:0000151">
    <property type="term" value="C:ubiquitin ligase complex"/>
    <property type="evidence" value="ECO:0007669"/>
    <property type="project" value="TreeGrafter"/>
</dbReference>
<reference evidence="3" key="1">
    <citation type="submission" date="2021-01" db="EMBL/GenBank/DDBJ databases">
        <authorList>
            <person name="Corre E."/>
            <person name="Pelletier E."/>
            <person name="Niang G."/>
            <person name="Scheremetjew M."/>
            <person name="Finn R."/>
            <person name="Kale V."/>
            <person name="Holt S."/>
            <person name="Cochrane G."/>
            <person name="Meng A."/>
            <person name="Brown T."/>
            <person name="Cohen L."/>
        </authorList>
    </citation>
    <scope>NUCLEOTIDE SEQUENCE</scope>
    <source>
        <strain evidence="3">Clade-A-BCC118000</strain>
    </source>
</reference>
<dbReference type="InterPro" id="IPR042460">
    <property type="entry name" value="DCN1-like_PONY"/>
</dbReference>
<proteinExistence type="predicted"/>
<evidence type="ECO:0000256" key="1">
    <source>
        <dbReference type="RuleBase" id="RU410713"/>
    </source>
</evidence>
<dbReference type="GO" id="GO:0031624">
    <property type="term" value="F:ubiquitin conjugating enzyme binding"/>
    <property type="evidence" value="ECO:0007669"/>
    <property type="project" value="TreeGrafter"/>
</dbReference>
<gene>
    <name evidence="3" type="ORF">OLUC0939_LOCUS495</name>
</gene>
<organism evidence="3">
    <name type="scientific">Ostreococcus sp. 'lucimarinus'</name>
    <dbReference type="NCBI Taxonomy" id="242159"/>
    <lineage>
        <taxon>Eukaryota</taxon>
        <taxon>Viridiplantae</taxon>
        <taxon>Chlorophyta</taxon>
        <taxon>Mamiellophyceae</taxon>
        <taxon>Mamiellales</taxon>
        <taxon>Bathycoccaceae</taxon>
        <taxon>Ostreococcus</taxon>
    </lineage>
</organism>